<protein>
    <recommendedName>
        <fullName evidence="1">DinB-like domain-containing protein</fullName>
    </recommendedName>
</protein>
<dbReference type="Pfam" id="PF12867">
    <property type="entry name" value="DinB_2"/>
    <property type="match status" value="1"/>
</dbReference>
<feature type="domain" description="DinB-like" evidence="1">
    <location>
        <begin position="24"/>
        <end position="143"/>
    </location>
</feature>
<comment type="caution">
    <text evidence="2">The sequence shown here is derived from an EMBL/GenBank/DDBJ whole genome shotgun (WGS) entry which is preliminary data.</text>
</comment>
<dbReference type="InterPro" id="IPR024775">
    <property type="entry name" value="DinB-like"/>
</dbReference>
<evidence type="ECO:0000313" key="3">
    <source>
        <dbReference type="Proteomes" id="UP000187465"/>
    </source>
</evidence>
<dbReference type="Proteomes" id="UP000187465">
    <property type="component" value="Unassembled WGS sequence"/>
</dbReference>
<dbReference type="RefSeq" id="WP_036681655.1">
    <property type="nucleotide sequence ID" value="NZ_MKQK01000096.1"/>
</dbReference>
<dbReference type="InterPro" id="IPR034660">
    <property type="entry name" value="DinB/YfiT-like"/>
</dbReference>
<proteinExistence type="predicted"/>
<name>A0A1R0WU20_9BACL</name>
<organism evidence="2 3">
    <name type="scientific">Paenibacillus odorifer</name>
    <dbReference type="NCBI Taxonomy" id="189426"/>
    <lineage>
        <taxon>Bacteria</taxon>
        <taxon>Bacillati</taxon>
        <taxon>Bacillota</taxon>
        <taxon>Bacilli</taxon>
        <taxon>Bacillales</taxon>
        <taxon>Paenibacillaceae</taxon>
        <taxon>Paenibacillus</taxon>
    </lineage>
</organism>
<dbReference type="EMBL" id="MKQP01000079">
    <property type="protein sequence ID" value="OMD21239.1"/>
    <property type="molecule type" value="Genomic_DNA"/>
</dbReference>
<accession>A0A1R0WU20</accession>
<evidence type="ECO:0000259" key="1">
    <source>
        <dbReference type="Pfam" id="PF12867"/>
    </source>
</evidence>
<dbReference type="SUPFAM" id="SSF109854">
    <property type="entry name" value="DinB/YfiT-like putative metalloenzymes"/>
    <property type="match status" value="1"/>
</dbReference>
<sequence length="153" mass="18125">MNNRSDLLNQFKEWNGFVLEIIDLDWKTPIAEGKWTIHDVVSHILLWDKYFYESTIEPIACDKAITLQLIDFDQFNNDAVTYGQTKTKDELIELTVKYRNLILDCISSLEEGKYSDKYVDGRFSFESYLKDFISHDLHHMTQIKELKKKMMSN</sequence>
<gene>
    <name evidence="2" type="ORF">BJP51_32075</name>
</gene>
<evidence type="ECO:0000313" key="2">
    <source>
        <dbReference type="EMBL" id="OMD21239.1"/>
    </source>
</evidence>
<reference evidence="2 3" key="1">
    <citation type="submission" date="2016-10" db="EMBL/GenBank/DDBJ databases">
        <title>Paenibacillus species isolates.</title>
        <authorList>
            <person name="Beno S.M."/>
        </authorList>
    </citation>
    <scope>NUCLEOTIDE SEQUENCE [LARGE SCALE GENOMIC DNA]</scope>
    <source>
        <strain evidence="2 3">FSL H7-0604</strain>
    </source>
</reference>
<dbReference type="AlphaFoldDB" id="A0A1R0WU20"/>
<dbReference type="Gene3D" id="1.20.120.450">
    <property type="entry name" value="dinb family like domain"/>
    <property type="match status" value="1"/>
</dbReference>